<evidence type="ECO:0000313" key="2">
    <source>
        <dbReference type="EMBL" id="SEA51970.1"/>
    </source>
</evidence>
<dbReference type="STRING" id="1033731.SAMN05444145_10454"/>
<dbReference type="Pfam" id="PF12099">
    <property type="entry name" value="DUF3575"/>
    <property type="match status" value="1"/>
</dbReference>
<dbReference type="EMBL" id="FNRI01000004">
    <property type="protein sequence ID" value="SEA51970.1"/>
    <property type="molecule type" value="Genomic_DNA"/>
</dbReference>
<evidence type="ECO:0000256" key="1">
    <source>
        <dbReference type="SAM" id="SignalP"/>
    </source>
</evidence>
<protein>
    <recommendedName>
        <fullName evidence="4">DUF3575 domain-containing protein</fullName>
    </recommendedName>
</protein>
<dbReference type="Proteomes" id="UP000183253">
    <property type="component" value="Unassembled WGS sequence"/>
</dbReference>
<accession>A0A1H4BV55</accession>
<proteinExistence type="predicted"/>
<sequence>MGRLLCTLAFVIVSAVPGSALSARPANLTHLLERLAVERNVHIAFSHMLTDPVVVRDPSSEGDVPAVLERWLEGTDLQFKHLGENYYIYKGYRQDTLPGVSAAPVSMPAPAFDPLPVVAPVPLPQSVQRRFYESLRAASVPLPAPHSSFRPVRLEPVPIFRPAAALPTPGSGYLPAWAVKTNLLYDATRTLNLGVEFGLTRRWSLDVSGNYNPWTFSENRKMKHWLVQPEVRWWSCTRFSGHFVGFHALGGGYNWGGMLPWGIRPGAGLRGHRYQGWLAGAGVSYGYHWVLGNRWGLEATVGAGYAYLDYDKYPCAKCGRKIGSETQHYFGPTKAGITLIFMVK</sequence>
<keyword evidence="3" id="KW-1185">Reference proteome</keyword>
<evidence type="ECO:0008006" key="4">
    <source>
        <dbReference type="Google" id="ProtNLM"/>
    </source>
</evidence>
<dbReference type="InterPro" id="IPR021958">
    <property type="entry name" value="DUF3575"/>
</dbReference>
<gene>
    <name evidence="2" type="ORF">SAMN05444145_10454</name>
</gene>
<keyword evidence="1" id="KW-0732">Signal</keyword>
<name>A0A1H4BV55_9BACT</name>
<feature type="signal peptide" evidence="1">
    <location>
        <begin position="1"/>
        <end position="22"/>
    </location>
</feature>
<organism evidence="2 3">
    <name type="scientific">Alistipes timonensis JC136</name>
    <dbReference type="NCBI Taxonomy" id="1033731"/>
    <lineage>
        <taxon>Bacteria</taxon>
        <taxon>Pseudomonadati</taxon>
        <taxon>Bacteroidota</taxon>
        <taxon>Bacteroidia</taxon>
        <taxon>Bacteroidales</taxon>
        <taxon>Rikenellaceae</taxon>
        <taxon>Alistipes</taxon>
    </lineage>
</organism>
<feature type="chain" id="PRO_5010278172" description="DUF3575 domain-containing protein" evidence="1">
    <location>
        <begin position="23"/>
        <end position="344"/>
    </location>
</feature>
<reference evidence="2 3" key="1">
    <citation type="submission" date="2016-10" db="EMBL/GenBank/DDBJ databases">
        <authorList>
            <person name="de Groot N.N."/>
        </authorList>
    </citation>
    <scope>NUCLEOTIDE SEQUENCE [LARGE SCALE GENOMIC DNA]</scope>
    <source>
        <strain evidence="2 3">DSM 25383</strain>
    </source>
</reference>
<evidence type="ECO:0000313" key="3">
    <source>
        <dbReference type="Proteomes" id="UP000183253"/>
    </source>
</evidence>
<dbReference type="AlphaFoldDB" id="A0A1H4BV55"/>